<organism evidence="2 3">
    <name type="scientific">Methylorubrum populi</name>
    <dbReference type="NCBI Taxonomy" id="223967"/>
    <lineage>
        <taxon>Bacteria</taxon>
        <taxon>Pseudomonadati</taxon>
        <taxon>Pseudomonadota</taxon>
        <taxon>Alphaproteobacteria</taxon>
        <taxon>Hyphomicrobiales</taxon>
        <taxon>Methylobacteriaceae</taxon>
        <taxon>Methylorubrum</taxon>
    </lineage>
</organism>
<protein>
    <recommendedName>
        <fullName evidence="1">NYN domain-containing protein</fullName>
    </recommendedName>
</protein>
<evidence type="ECO:0000313" key="2">
    <source>
        <dbReference type="EMBL" id="KAB7785832.1"/>
    </source>
</evidence>
<gene>
    <name evidence="2" type="ORF">F8B43_1233</name>
</gene>
<comment type="caution">
    <text evidence="2">The sequence shown here is derived from an EMBL/GenBank/DDBJ whole genome shotgun (WGS) entry which is preliminary data.</text>
</comment>
<reference evidence="2 3" key="1">
    <citation type="submission" date="2019-10" db="EMBL/GenBank/DDBJ databases">
        <title>Draft Genome Sequence of the Caffeine Degrading Methylotroph Methylorubrum populi PINKEL.</title>
        <authorList>
            <person name="Dawson S.C."/>
            <person name="Zhang X."/>
            <person name="Wright M.E."/>
            <person name="Sharma G."/>
            <person name="Langner J.T."/>
            <person name="Ditty J.L."/>
            <person name="Subuyuj G.A."/>
        </authorList>
    </citation>
    <scope>NUCLEOTIDE SEQUENCE [LARGE SCALE GENOMIC DNA]</scope>
    <source>
        <strain evidence="2 3">Pinkel</strain>
    </source>
</reference>
<accession>A0A833J8Z3</accession>
<name>A0A833J8Z3_9HYPH</name>
<dbReference type="GO" id="GO:0004540">
    <property type="term" value="F:RNA nuclease activity"/>
    <property type="evidence" value="ECO:0007669"/>
    <property type="project" value="InterPro"/>
</dbReference>
<dbReference type="Gene3D" id="3.40.50.1010">
    <property type="entry name" value="5'-nuclease"/>
    <property type="match status" value="1"/>
</dbReference>
<dbReference type="Pfam" id="PF01936">
    <property type="entry name" value="NYN"/>
    <property type="match status" value="1"/>
</dbReference>
<evidence type="ECO:0000313" key="3">
    <source>
        <dbReference type="Proteomes" id="UP000469949"/>
    </source>
</evidence>
<dbReference type="Proteomes" id="UP000469949">
    <property type="component" value="Unassembled WGS sequence"/>
</dbReference>
<sequence length="221" mass="24612">MRTIVYIDGFNLYFRMLQKRPDLKWVNPKILSEQALRPENQVIQVRYYTARVSARVDPTAPSRQQVYFNALDTVPEVLIHQGTFLATKKFAGLVHPPQFRPQLPAQLPQPWPAVVKVHKTEEKGSDVNLASHLLLDAFRDNFDVAAVLSADSDLIEPIRIATQELGKVVGLLSPVAVPNPDLAAASSFVRRLSIGHLTAAQFPNPLTLADGTQIHKPANWV</sequence>
<feature type="domain" description="NYN" evidence="1">
    <location>
        <begin position="2"/>
        <end position="187"/>
    </location>
</feature>
<evidence type="ECO:0000259" key="1">
    <source>
        <dbReference type="Pfam" id="PF01936"/>
    </source>
</evidence>
<proteinExistence type="predicted"/>
<dbReference type="RefSeq" id="WP_152276352.1">
    <property type="nucleotide sequence ID" value="NZ_WEKV01000008.1"/>
</dbReference>
<dbReference type="EMBL" id="WEKV01000008">
    <property type="protein sequence ID" value="KAB7785832.1"/>
    <property type="molecule type" value="Genomic_DNA"/>
</dbReference>
<dbReference type="AlphaFoldDB" id="A0A833J8Z3"/>
<dbReference type="CDD" id="cd18722">
    <property type="entry name" value="PIN_NicB-like"/>
    <property type="match status" value="1"/>
</dbReference>
<dbReference type="InterPro" id="IPR021139">
    <property type="entry name" value="NYN"/>
</dbReference>